<dbReference type="InterPro" id="IPR033885">
    <property type="entry name" value="AlkB/XylM"/>
</dbReference>
<keyword evidence="10" id="KW-0503">Monooxygenase</keyword>
<feature type="domain" description="Fatty acid desaturase" evidence="13">
    <location>
        <begin position="103"/>
        <end position="312"/>
    </location>
</feature>
<keyword evidence="7 12" id="KW-1133">Transmembrane helix</keyword>
<dbReference type="EMBL" id="JAOCQF010000001">
    <property type="protein sequence ID" value="MCT8329768.1"/>
    <property type="molecule type" value="Genomic_DNA"/>
</dbReference>
<feature type="transmembrane region" description="Helical" evidence="12">
    <location>
        <begin position="73"/>
        <end position="95"/>
    </location>
</feature>
<dbReference type="PANTHER" id="PTHR38674">
    <property type="entry name" value="ALKANE 1-MONOOXYGENASE 1"/>
    <property type="match status" value="1"/>
</dbReference>
<keyword evidence="15" id="KW-1185">Reference proteome</keyword>
<gene>
    <name evidence="14" type="ORF">N5I32_09610</name>
</gene>
<keyword evidence="9" id="KW-0408">Iron</keyword>
<reference evidence="15" key="1">
    <citation type="submission" date="2023-07" db="EMBL/GenBank/DDBJ databases">
        <title>Defluviimonas sediminis sp. nov., isolated from mangrove sediment.</title>
        <authorList>
            <person name="Liu L."/>
            <person name="Li J."/>
            <person name="Huang Y."/>
            <person name="Pan J."/>
            <person name="Li M."/>
        </authorList>
    </citation>
    <scope>NUCLEOTIDE SEQUENCE [LARGE SCALE GENOMIC DNA]</scope>
    <source>
        <strain evidence="15">FT324</strain>
    </source>
</reference>
<evidence type="ECO:0000256" key="4">
    <source>
        <dbReference type="ARBA" id="ARBA00022519"/>
    </source>
</evidence>
<evidence type="ECO:0000256" key="8">
    <source>
        <dbReference type="ARBA" id="ARBA00023002"/>
    </source>
</evidence>
<keyword evidence="5 12" id="KW-0812">Transmembrane</keyword>
<dbReference type="PANTHER" id="PTHR38674:SF1">
    <property type="entry name" value="ALKANE 1-MONOOXYGENASE 1"/>
    <property type="match status" value="1"/>
</dbReference>
<evidence type="ECO:0000256" key="12">
    <source>
        <dbReference type="SAM" id="Phobius"/>
    </source>
</evidence>
<dbReference type="InterPro" id="IPR005804">
    <property type="entry name" value="FA_desaturase_dom"/>
</dbReference>
<keyword evidence="3" id="KW-1003">Cell membrane</keyword>
<comment type="subcellular location">
    <subcellularLocation>
        <location evidence="1">Cell inner membrane</location>
        <topology evidence="1">Multi-pass membrane protein</topology>
    </subcellularLocation>
</comment>
<dbReference type="Pfam" id="PF00487">
    <property type="entry name" value="FA_desaturase"/>
    <property type="match status" value="1"/>
</dbReference>
<organism evidence="14 15">
    <name type="scientific">Albidovulum sediminis</name>
    <dbReference type="NCBI Taxonomy" id="3066345"/>
    <lineage>
        <taxon>Bacteria</taxon>
        <taxon>Pseudomonadati</taxon>
        <taxon>Pseudomonadota</taxon>
        <taxon>Alphaproteobacteria</taxon>
        <taxon>Rhodobacterales</taxon>
        <taxon>Paracoccaceae</taxon>
        <taxon>Albidovulum</taxon>
    </lineage>
</organism>
<comment type="caution">
    <text evidence="14">The sequence shown here is derived from an EMBL/GenBank/DDBJ whole genome shotgun (WGS) entry which is preliminary data.</text>
</comment>
<feature type="transmembrane region" description="Helical" evidence="12">
    <location>
        <begin position="20"/>
        <end position="52"/>
    </location>
</feature>
<keyword evidence="4" id="KW-0997">Cell inner membrane</keyword>
<proteinExistence type="inferred from homology"/>
<evidence type="ECO:0000259" key="13">
    <source>
        <dbReference type="Pfam" id="PF00487"/>
    </source>
</evidence>
<keyword evidence="6" id="KW-0479">Metal-binding</keyword>
<evidence type="ECO:0000256" key="6">
    <source>
        <dbReference type="ARBA" id="ARBA00022723"/>
    </source>
</evidence>
<dbReference type="CDD" id="cd03512">
    <property type="entry name" value="Alkane-hydroxylase"/>
    <property type="match status" value="1"/>
</dbReference>
<evidence type="ECO:0000256" key="9">
    <source>
        <dbReference type="ARBA" id="ARBA00023004"/>
    </source>
</evidence>
<evidence type="ECO:0000313" key="14">
    <source>
        <dbReference type="EMBL" id="MCT8329768.1"/>
    </source>
</evidence>
<evidence type="ECO:0000256" key="5">
    <source>
        <dbReference type="ARBA" id="ARBA00022692"/>
    </source>
</evidence>
<feature type="transmembrane region" description="Helical" evidence="12">
    <location>
        <begin position="214"/>
        <end position="243"/>
    </location>
</feature>
<evidence type="ECO:0000256" key="10">
    <source>
        <dbReference type="ARBA" id="ARBA00023033"/>
    </source>
</evidence>
<keyword evidence="8" id="KW-0560">Oxidoreductase</keyword>
<accession>A0ABT2NLH7</accession>
<comment type="similarity">
    <text evidence="2">Belongs to the fatty acid desaturase type 1 family. AlkB subfamily.</text>
</comment>
<evidence type="ECO:0000313" key="15">
    <source>
        <dbReference type="Proteomes" id="UP001205601"/>
    </source>
</evidence>
<protein>
    <submittedName>
        <fullName evidence="14">Alkane 1-monooxygenase</fullName>
    </submittedName>
</protein>
<sequence length="356" mass="39210">MQPEPVPSARTPLARFWAASAVPVVLLILAAIFGGWFGLAAFAWMAGVILLLDEAEIIPRGIMGGAEDARLTLWLPVALGGAHVLMIPLALWSLTNPGGGFWGWLATFLAFGLWFGQVSNANAHELIHRRDRRLFRLGMWIYISMLFGHHTSAHRRVHHRFVATPDDPNSAERGESFYAFALRAWPGAFRAGYEMERFLMRPRLGRKAGRINPYAIYIGGAAAVLIAIGAIFGLAGVLVWIALSAHAQSQILLSDYVQHYGLRRAIRPDGTPVPVGPEHSWDAPQGFSGLGLLNANRHASHHLRPDLSFAELELSPGGKAPLLPHSLPVMATIALFPRLWRRIMDRRLPPEGQVRP</sequence>
<feature type="transmembrane region" description="Helical" evidence="12">
    <location>
        <begin position="134"/>
        <end position="152"/>
    </location>
</feature>
<evidence type="ECO:0000256" key="11">
    <source>
        <dbReference type="ARBA" id="ARBA00023136"/>
    </source>
</evidence>
<evidence type="ECO:0000256" key="2">
    <source>
        <dbReference type="ARBA" id="ARBA00010823"/>
    </source>
</evidence>
<name>A0ABT2NLH7_9RHOB</name>
<feature type="transmembrane region" description="Helical" evidence="12">
    <location>
        <begin position="101"/>
        <end position="122"/>
    </location>
</feature>
<evidence type="ECO:0000256" key="3">
    <source>
        <dbReference type="ARBA" id="ARBA00022475"/>
    </source>
</evidence>
<evidence type="ECO:0000256" key="1">
    <source>
        <dbReference type="ARBA" id="ARBA00004429"/>
    </source>
</evidence>
<keyword evidence="11 12" id="KW-0472">Membrane</keyword>
<evidence type="ECO:0000256" key="7">
    <source>
        <dbReference type="ARBA" id="ARBA00022989"/>
    </source>
</evidence>
<dbReference type="RefSeq" id="WP_261495239.1">
    <property type="nucleotide sequence ID" value="NZ_JAOCQF010000001.1"/>
</dbReference>
<dbReference type="Proteomes" id="UP001205601">
    <property type="component" value="Unassembled WGS sequence"/>
</dbReference>